<feature type="compositionally biased region" description="Basic residues" evidence="1">
    <location>
        <begin position="156"/>
        <end position="168"/>
    </location>
</feature>
<dbReference type="OrthoDB" id="5376140at2759"/>
<feature type="compositionally biased region" description="Basic and acidic residues" evidence="1">
    <location>
        <begin position="92"/>
        <end position="102"/>
    </location>
</feature>
<dbReference type="AlphaFoldDB" id="A0A6S7I225"/>
<feature type="compositionally biased region" description="Basic and acidic residues" evidence="1">
    <location>
        <begin position="52"/>
        <end position="62"/>
    </location>
</feature>
<proteinExistence type="predicted"/>
<evidence type="ECO:0000313" key="3">
    <source>
        <dbReference type="Proteomes" id="UP001152795"/>
    </source>
</evidence>
<sequence>MTTMIGEFMQFRHYQRFRIRKVNKVLVTRWRDNHSIGDLADVEVSKTKKSGSRRESELDKDNFPVTKSKKRRTSNESDDDWSPVSKTKKSGSQRESELDKDNFPVTKSKKRRTSNESDDDWLPDMEAKAQNNGSEDDWSPNRSRSPLYYSKMKSSSTKRKGKQEHHKWTRDEKRAVLEHFDIHIREEKVPNKDECDACKKKSGGALDKRDWKAIKYYTKNQISKRKKITKRI</sequence>
<accession>A0A6S7I225</accession>
<evidence type="ECO:0000313" key="2">
    <source>
        <dbReference type="EMBL" id="CAB4000522.1"/>
    </source>
</evidence>
<keyword evidence="3" id="KW-1185">Reference proteome</keyword>
<name>A0A6S7I225_PARCT</name>
<protein>
    <submittedName>
        <fullName evidence="2">Uncharacterized protein</fullName>
    </submittedName>
</protein>
<gene>
    <name evidence="2" type="ORF">PACLA_8A009295</name>
</gene>
<dbReference type="Proteomes" id="UP001152795">
    <property type="component" value="Unassembled WGS sequence"/>
</dbReference>
<reference evidence="2" key="1">
    <citation type="submission" date="2020-04" db="EMBL/GenBank/DDBJ databases">
        <authorList>
            <person name="Alioto T."/>
            <person name="Alioto T."/>
            <person name="Gomez Garrido J."/>
        </authorList>
    </citation>
    <scope>NUCLEOTIDE SEQUENCE</scope>
    <source>
        <strain evidence="2">A484AB</strain>
    </source>
</reference>
<dbReference type="EMBL" id="CACRXK020003857">
    <property type="protein sequence ID" value="CAB4000522.1"/>
    <property type="molecule type" value="Genomic_DNA"/>
</dbReference>
<comment type="caution">
    <text evidence="2">The sequence shown here is derived from an EMBL/GenBank/DDBJ whole genome shotgun (WGS) entry which is preliminary data.</text>
</comment>
<organism evidence="2 3">
    <name type="scientific">Paramuricea clavata</name>
    <name type="common">Red gorgonian</name>
    <name type="synonym">Violescent sea-whip</name>
    <dbReference type="NCBI Taxonomy" id="317549"/>
    <lineage>
        <taxon>Eukaryota</taxon>
        <taxon>Metazoa</taxon>
        <taxon>Cnidaria</taxon>
        <taxon>Anthozoa</taxon>
        <taxon>Octocorallia</taxon>
        <taxon>Malacalcyonacea</taxon>
        <taxon>Plexauridae</taxon>
        <taxon>Paramuricea</taxon>
    </lineage>
</organism>
<feature type="region of interest" description="Disordered" evidence="1">
    <location>
        <begin position="44"/>
        <end position="170"/>
    </location>
</feature>
<evidence type="ECO:0000256" key="1">
    <source>
        <dbReference type="SAM" id="MobiDB-lite"/>
    </source>
</evidence>